<keyword evidence="3" id="KW-0862">Zinc</keyword>
<organism evidence="6 7">
    <name type="scientific">SAR92 clade bacterium H455</name>
    <dbReference type="NCBI Taxonomy" id="2974818"/>
    <lineage>
        <taxon>Bacteria</taxon>
        <taxon>Pseudomonadati</taxon>
        <taxon>Pseudomonadota</taxon>
        <taxon>Gammaproteobacteria</taxon>
        <taxon>Cellvibrionales</taxon>
        <taxon>Porticoccaceae</taxon>
        <taxon>SAR92 clade</taxon>
    </lineage>
</organism>
<protein>
    <submittedName>
        <fullName evidence="6">GFA family protein</fullName>
    </submittedName>
</protein>
<keyword evidence="4" id="KW-0456">Lyase</keyword>
<evidence type="ECO:0000259" key="5">
    <source>
        <dbReference type="PROSITE" id="PS51891"/>
    </source>
</evidence>
<dbReference type="EMBL" id="CP103416">
    <property type="protein sequence ID" value="UVW34641.1"/>
    <property type="molecule type" value="Genomic_DNA"/>
</dbReference>
<reference evidence="6" key="1">
    <citation type="submission" date="2022-08" db="EMBL/GenBank/DDBJ databases">
        <title>Catabolic pathway analysis in culturable SAR92 clade bacteria reveals their overlooked roles in DMSP degradation in coastal seas.</title>
        <authorList>
            <person name="He X."/>
            <person name="Zhang X."/>
            <person name="Zhang Y."/>
        </authorList>
    </citation>
    <scope>NUCLEOTIDE SEQUENCE</scope>
    <source>
        <strain evidence="6">H455</strain>
    </source>
</reference>
<dbReference type="PANTHER" id="PTHR33337">
    <property type="entry name" value="GFA DOMAIN-CONTAINING PROTEIN"/>
    <property type="match status" value="1"/>
</dbReference>
<keyword evidence="2" id="KW-0479">Metal-binding</keyword>
<dbReference type="Pfam" id="PF04828">
    <property type="entry name" value="GFA"/>
    <property type="match status" value="1"/>
</dbReference>
<keyword evidence="7" id="KW-1185">Reference proteome</keyword>
<proteinExistence type="inferred from homology"/>
<feature type="domain" description="CENP-V/GFA" evidence="5">
    <location>
        <begin position="6"/>
        <end position="118"/>
    </location>
</feature>
<accession>A0ABY5TNH8</accession>
<gene>
    <name evidence="6" type="ORF">NYF23_11565</name>
</gene>
<dbReference type="PROSITE" id="PS51891">
    <property type="entry name" value="CENP_V_GFA"/>
    <property type="match status" value="1"/>
</dbReference>
<evidence type="ECO:0000256" key="3">
    <source>
        <dbReference type="ARBA" id="ARBA00022833"/>
    </source>
</evidence>
<dbReference type="Proteomes" id="UP001059934">
    <property type="component" value="Chromosome"/>
</dbReference>
<evidence type="ECO:0000256" key="1">
    <source>
        <dbReference type="ARBA" id="ARBA00005495"/>
    </source>
</evidence>
<dbReference type="PANTHER" id="PTHR33337:SF40">
    <property type="entry name" value="CENP-V_GFA DOMAIN-CONTAINING PROTEIN-RELATED"/>
    <property type="match status" value="1"/>
</dbReference>
<dbReference type="InterPro" id="IPR011057">
    <property type="entry name" value="Mss4-like_sf"/>
</dbReference>
<evidence type="ECO:0000256" key="2">
    <source>
        <dbReference type="ARBA" id="ARBA00022723"/>
    </source>
</evidence>
<comment type="similarity">
    <text evidence="1">Belongs to the Gfa family.</text>
</comment>
<evidence type="ECO:0000313" key="6">
    <source>
        <dbReference type="EMBL" id="UVW34641.1"/>
    </source>
</evidence>
<dbReference type="Gene3D" id="3.90.1590.10">
    <property type="entry name" value="glutathione-dependent formaldehyde- activating enzyme (gfa)"/>
    <property type="match status" value="1"/>
</dbReference>
<evidence type="ECO:0000256" key="4">
    <source>
        <dbReference type="ARBA" id="ARBA00023239"/>
    </source>
</evidence>
<name>A0ABY5TNH8_9GAMM</name>
<sequence length="137" mass="15266">MNEETRQGGCLCGQVRYTVPAKPVQTVVCHCRNCQKQAGSAFSVVAFFPRDSLHIEGELQTFEDKGTSGQTVFRRFCGNCGSPVITDTEQAPEMGLIFVKAGTLDKVDDLVPSVHVWTERKQCWLTLAEDQVQLERE</sequence>
<dbReference type="SUPFAM" id="SSF51316">
    <property type="entry name" value="Mss4-like"/>
    <property type="match status" value="1"/>
</dbReference>
<evidence type="ECO:0000313" key="7">
    <source>
        <dbReference type="Proteomes" id="UP001059934"/>
    </source>
</evidence>
<dbReference type="InterPro" id="IPR006913">
    <property type="entry name" value="CENP-V/GFA"/>
</dbReference>